<gene>
    <name evidence="3" type="primary">potA_7</name>
    <name evidence="3" type="ORF">NCTC12965_07214</name>
</gene>
<dbReference type="InterPro" id="IPR003439">
    <property type="entry name" value="ABC_transporter-like_ATP-bd"/>
</dbReference>
<dbReference type="GO" id="GO:0005524">
    <property type="term" value="F:ATP binding"/>
    <property type="evidence" value="ECO:0007669"/>
    <property type="project" value="UniProtKB-KW"/>
</dbReference>
<dbReference type="EC" id="3.6.3.31" evidence="3"/>
<keyword evidence="3" id="KW-0067">ATP-binding</keyword>
<protein>
    <submittedName>
        <fullName evidence="3">Spermidine/putrescine import ATP-binding protein PotA</fullName>
        <ecNumber evidence="3">3.6.3.31</ecNumber>
    </submittedName>
</protein>
<dbReference type="InterPro" id="IPR027417">
    <property type="entry name" value="P-loop_NTPase"/>
</dbReference>
<dbReference type="Pfam" id="PF00005">
    <property type="entry name" value="ABC_tran"/>
    <property type="match status" value="1"/>
</dbReference>
<dbReference type="PANTHER" id="PTHR42781">
    <property type="entry name" value="SPERMIDINE/PUTRESCINE IMPORT ATP-BINDING PROTEIN POTA"/>
    <property type="match status" value="1"/>
</dbReference>
<keyword evidence="1" id="KW-0813">Transport</keyword>
<dbReference type="SUPFAM" id="SSF52540">
    <property type="entry name" value="P-loop containing nucleoside triphosphate hydrolases"/>
    <property type="match status" value="1"/>
</dbReference>
<accession>A0A4U9WC84</accession>
<dbReference type="EMBL" id="CABEEZ010000136">
    <property type="protein sequence ID" value="VTR56731.1"/>
    <property type="molecule type" value="Genomic_DNA"/>
</dbReference>
<dbReference type="Gene3D" id="3.40.50.300">
    <property type="entry name" value="P-loop containing nucleotide triphosphate hydrolases"/>
    <property type="match status" value="1"/>
</dbReference>
<evidence type="ECO:0000313" key="3">
    <source>
        <dbReference type="EMBL" id="VTR56731.1"/>
    </source>
</evidence>
<name>A0A4U9WC84_SERFO</name>
<proteinExistence type="predicted"/>
<organism evidence="3">
    <name type="scientific">Serratia fonticola</name>
    <dbReference type="NCBI Taxonomy" id="47917"/>
    <lineage>
        <taxon>Bacteria</taxon>
        <taxon>Pseudomonadati</taxon>
        <taxon>Pseudomonadota</taxon>
        <taxon>Gammaproteobacteria</taxon>
        <taxon>Enterobacterales</taxon>
        <taxon>Yersiniaceae</taxon>
        <taxon>Serratia</taxon>
    </lineage>
</organism>
<keyword evidence="3" id="KW-0547">Nucleotide-binding</keyword>
<dbReference type="PANTHER" id="PTHR42781:SF4">
    <property type="entry name" value="SPERMIDINE_PUTRESCINE IMPORT ATP-BINDING PROTEIN POTA"/>
    <property type="match status" value="1"/>
</dbReference>
<dbReference type="InterPro" id="IPR050093">
    <property type="entry name" value="ABC_SmlMolc_Importer"/>
</dbReference>
<reference evidence="3" key="1">
    <citation type="submission" date="2019-05" db="EMBL/GenBank/DDBJ databases">
        <authorList>
            <consortium name="Pathogen Informatics"/>
        </authorList>
    </citation>
    <scope>NUCLEOTIDE SEQUENCE [LARGE SCALE GENOMIC DNA]</scope>
    <source>
        <strain evidence="3">NCTC12965</strain>
    </source>
</reference>
<feature type="domain" description="ABC transporter" evidence="2">
    <location>
        <begin position="3"/>
        <end position="26"/>
    </location>
</feature>
<keyword evidence="3" id="KW-0378">Hydrolase</keyword>
<dbReference type="Gene3D" id="2.40.50.100">
    <property type="match status" value="1"/>
</dbReference>
<evidence type="ECO:0000259" key="2">
    <source>
        <dbReference type="Pfam" id="PF00005"/>
    </source>
</evidence>
<sequence length="161" mass="18385">MAKRQRVALARALVNRPRVLLLDEPLGALDLKLREQMQGELKKLQRQLGITFIFVTHDQSEALSMSDRVAVFNNGRIEQVDAPRELYMRPRTPFVAEFVGTSNVVRSALRSGCWGNRPPSRSAQSISACWIKAGQRRGKFRFRVPCRISITKERRHAMKSP</sequence>
<dbReference type="GO" id="GO:0016887">
    <property type="term" value="F:ATP hydrolysis activity"/>
    <property type="evidence" value="ECO:0007669"/>
    <property type="project" value="InterPro"/>
</dbReference>
<dbReference type="AlphaFoldDB" id="A0A4U9WC84"/>
<evidence type="ECO:0000256" key="1">
    <source>
        <dbReference type="ARBA" id="ARBA00022448"/>
    </source>
</evidence>